<dbReference type="AlphaFoldDB" id="C6CR13"/>
<dbReference type="KEGG" id="dze:Dd1591_4237"/>
<dbReference type="EMBL" id="CP001655">
    <property type="protein sequence ID" value="ACT09030.1"/>
    <property type="molecule type" value="Genomic_DNA"/>
</dbReference>
<evidence type="ECO:0008006" key="3">
    <source>
        <dbReference type="Google" id="ProtNLM"/>
    </source>
</evidence>
<dbReference type="eggNOG" id="COG1403">
    <property type="taxonomic scope" value="Bacteria"/>
</dbReference>
<dbReference type="Gene3D" id="1.10.30.50">
    <property type="match status" value="1"/>
</dbReference>
<protein>
    <recommendedName>
        <fullName evidence="3">HNH nuclease domain-containing protein</fullName>
    </recommendedName>
</protein>
<accession>C6CR13</accession>
<evidence type="ECO:0000313" key="1">
    <source>
        <dbReference type="EMBL" id="ACT09030.1"/>
    </source>
</evidence>
<dbReference type="OrthoDB" id="9816185at2"/>
<dbReference type="HOGENOM" id="CLU_775801_0_0_6"/>
<proteinExistence type="predicted"/>
<dbReference type="GeneID" id="45082253"/>
<gene>
    <name evidence="1" type="ordered locus">Dd1591_4237</name>
</gene>
<dbReference type="RefSeq" id="WP_015848520.1">
    <property type="nucleotide sequence ID" value="NC_012912.1"/>
</dbReference>
<sequence>MLFPYKRSRHPMRAMHSFVAYIFDRVWCRAPHKEYSLELFKGLPALHSIMSELYREDLAGIEKGAGAFFYRHINKIFQEFKNLSSKDIQSYKRAFRTNNNIQALCEGKKEPIRYIAKTENTLMQAIENFFSNLYSSGFFGLSMVKKHIGADLQGHYESFAALNDMPCCPFCGLLPMDTEFDPTREAYDHYLPASKYPFNSVNLRNLAPACYKCNSQNKGVKDPLQDEKGCKKKAFYPYSTSSYPIKVSVQFNSADQLPKTKQEISVNLSCTGYDEEIETWDRLYKIRERYAAKCLSSSGTYWLQRILDENKNYPQSSQDALNKELEQCENYPWHESNFIKKPFLEACQQAGVFDGS</sequence>
<dbReference type="STRING" id="561229.Dd1591_4237"/>
<organism evidence="1 2">
    <name type="scientific">Dickeya chrysanthemi (strain Ech1591)</name>
    <name type="common">Dickeya zeae (strain Ech1591)</name>
    <dbReference type="NCBI Taxonomy" id="561229"/>
    <lineage>
        <taxon>Bacteria</taxon>
        <taxon>Pseudomonadati</taxon>
        <taxon>Pseudomonadota</taxon>
        <taxon>Gammaproteobacteria</taxon>
        <taxon>Enterobacterales</taxon>
        <taxon>Pectobacteriaceae</taxon>
        <taxon>Dickeya</taxon>
    </lineage>
</organism>
<name>C6CR13_DICC1</name>
<dbReference type="Proteomes" id="UP000002735">
    <property type="component" value="Chromosome"/>
</dbReference>
<reference evidence="1 2" key="1">
    <citation type="submission" date="2009-06" db="EMBL/GenBank/DDBJ databases">
        <title>Complete sequence of Dickeya zeae Ech1591.</title>
        <authorList>
            <consortium name="US DOE Joint Genome Institute"/>
            <person name="Lucas S."/>
            <person name="Copeland A."/>
            <person name="Lapidus A."/>
            <person name="Glavina del Rio T."/>
            <person name="Tice H."/>
            <person name="Bruce D."/>
            <person name="Goodwin L."/>
            <person name="Pitluck S."/>
            <person name="Chertkov O."/>
            <person name="Brettin T."/>
            <person name="Detter J.C."/>
            <person name="Han C."/>
            <person name="Larimer F."/>
            <person name="Land M."/>
            <person name="Hauser L."/>
            <person name="Kyrpides N."/>
            <person name="Ovchinnikova G."/>
            <person name="Balakrishnan V."/>
            <person name="Glasner J."/>
            <person name="Perna N.T."/>
        </authorList>
    </citation>
    <scope>NUCLEOTIDE SEQUENCE [LARGE SCALE GENOMIC DNA]</scope>
    <source>
        <strain evidence="1 2">Ech1591</strain>
    </source>
</reference>
<evidence type="ECO:0000313" key="2">
    <source>
        <dbReference type="Proteomes" id="UP000002735"/>
    </source>
</evidence>